<feature type="domain" description="UDP N-acetylglucosamine O-acyltransferase C-terminal" evidence="6">
    <location>
        <begin position="176"/>
        <end position="255"/>
    </location>
</feature>
<reference evidence="7" key="1">
    <citation type="submission" date="2019-06" db="EMBL/GenBank/DDBJ databases">
        <authorList>
            <person name="Murdoch R.W."/>
            <person name="Fathepure B."/>
        </authorList>
    </citation>
    <scope>NUCLEOTIDE SEQUENCE</scope>
</reference>
<dbReference type="Gene3D" id="1.20.1180.10">
    <property type="entry name" value="Udp N-acetylglucosamine O-acyltransferase, C-terminal domain"/>
    <property type="match status" value="1"/>
</dbReference>
<dbReference type="NCBIfam" id="NF003657">
    <property type="entry name" value="PRK05289.1"/>
    <property type="match status" value="1"/>
</dbReference>
<keyword evidence="1" id="KW-0444">Lipid biosynthesis</keyword>
<dbReference type="PANTHER" id="PTHR43480:SF1">
    <property type="entry name" value="ACYL-[ACYL-CARRIER-PROTEIN]--UDP-N-ACETYLGLUCOSAMINE O-ACYLTRANSFERASE, MITOCHONDRIAL-RELATED"/>
    <property type="match status" value="1"/>
</dbReference>
<evidence type="ECO:0000256" key="1">
    <source>
        <dbReference type="ARBA" id="ARBA00022516"/>
    </source>
</evidence>
<dbReference type="EMBL" id="MN079086">
    <property type="protein sequence ID" value="QEA04635.1"/>
    <property type="molecule type" value="Genomic_DNA"/>
</dbReference>
<dbReference type="NCBIfam" id="TIGR01852">
    <property type="entry name" value="lipid_A_lpxA"/>
    <property type="match status" value="1"/>
</dbReference>
<keyword evidence="3 7" id="KW-0808">Transferase</keyword>
<dbReference type="InterPro" id="IPR029098">
    <property type="entry name" value="Acetyltransf_C"/>
</dbReference>
<accession>A0A5B8RCZ1</accession>
<name>A0A5B8RCZ1_9ZZZZ</name>
<keyword evidence="2" id="KW-0441">Lipid A biosynthesis</keyword>
<evidence type="ECO:0000256" key="2">
    <source>
        <dbReference type="ARBA" id="ARBA00022556"/>
    </source>
</evidence>
<dbReference type="AlphaFoldDB" id="A0A5B8RCZ1"/>
<proteinExistence type="inferred from homology"/>
<dbReference type="Pfam" id="PF00132">
    <property type="entry name" value="Hexapep"/>
    <property type="match status" value="1"/>
</dbReference>
<dbReference type="InterPro" id="IPR011004">
    <property type="entry name" value="Trimer_LpxA-like_sf"/>
</dbReference>
<dbReference type="GO" id="GO:0016020">
    <property type="term" value="C:membrane"/>
    <property type="evidence" value="ECO:0007669"/>
    <property type="project" value="GOC"/>
</dbReference>
<dbReference type="SUPFAM" id="SSF51161">
    <property type="entry name" value="Trimeric LpxA-like enzymes"/>
    <property type="match status" value="1"/>
</dbReference>
<evidence type="ECO:0000256" key="5">
    <source>
        <dbReference type="ARBA" id="ARBA00023315"/>
    </source>
</evidence>
<evidence type="ECO:0000256" key="3">
    <source>
        <dbReference type="ARBA" id="ARBA00022679"/>
    </source>
</evidence>
<sequence>MSDIHPTAVIDPSARIAEGVTVGAYSIVGAEVSIDAGTWVGPHVVIHGPTRIGRDNRIFQFASVGEEPQDKKFSGEHSTLEIGHGNTIREFVTINRGTGEGGGVTRVGDDNWIMAYCHIAHDCLIGSHTIFANNASLAGHVEVGDFVILGGYALVHQFCRLGTHGFLAFGAHVDRDVPPFVMAAGQRATPRGLNVEGLRRHAFSRDAVRALKAAYRTLYRKGLRAEDAVAALEGASEPAVATLAGFVRDSRRGIIR</sequence>
<dbReference type="GO" id="GO:0009245">
    <property type="term" value="P:lipid A biosynthetic process"/>
    <property type="evidence" value="ECO:0007669"/>
    <property type="project" value="UniProtKB-KW"/>
</dbReference>
<evidence type="ECO:0000256" key="4">
    <source>
        <dbReference type="ARBA" id="ARBA00023098"/>
    </source>
</evidence>
<dbReference type="PIRSF" id="PIRSF000456">
    <property type="entry name" value="UDP-GlcNAc_acltr"/>
    <property type="match status" value="1"/>
</dbReference>
<dbReference type="InterPro" id="IPR010137">
    <property type="entry name" value="Lipid_A_LpxA"/>
</dbReference>
<keyword evidence="4" id="KW-0443">Lipid metabolism</keyword>
<dbReference type="HAMAP" id="MF_00387">
    <property type="entry name" value="LpxA"/>
    <property type="match status" value="1"/>
</dbReference>
<organism evidence="7">
    <name type="scientific">uncultured organism</name>
    <dbReference type="NCBI Taxonomy" id="155900"/>
    <lineage>
        <taxon>unclassified sequences</taxon>
        <taxon>environmental samples</taxon>
    </lineage>
</organism>
<dbReference type="PANTHER" id="PTHR43480">
    <property type="entry name" value="ACYL-[ACYL-CARRIER-PROTEIN]--UDP-N-ACETYLGLUCOSAMINE O-ACYLTRANSFERASE"/>
    <property type="match status" value="1"/>
</dbReference>
<evidence type="ECO:0000259" key="6">
    <source>
        <dbReference type="Pfam" id="PF13720"/>
    </source>
</evidence>
<dbReference type="EC" id="2.3.1.129" evidence="7"/>
<keyword evidence="5 7" id="KW-0012">Acyltransferase</keyword>
<dbReference type="CDD" id="cd03351">
    <property type="entry name" value="LbH_UDP-GlcNAc_AT"/>
    <property type="match status" value="1"/>
</dbReference>
<dbReference type="InterPro" id="IPR001451">
    <property type="entry name" value="Hexapep"/>
</dbReference>
<protein>
    <submittedName>
        <fullName evidence="7">Acyl-[acyl-carrier-protein]--UDP-N-acetylglucosamine O-acyltransferase</fullName>
        <ecNumber evidence="7">2.3.1.129</ecNumber>
    </submittedName>
</protein>
<gene>
    <name evidence="7" type="primary">lpxA</name>
    <name evidence="7" type="ORF">KBTEX_00943</name>
</gene>
<evidence type="ECO:0000313" key="7">
    <source>
        <dbReference type="EMBL" id="QEA04635.1"/>
    </source>
</evidence>
<dbReference type="Gene3D" id="2.160.10.10">
    <property type="entry name" value="Hexapeptide repeat proteins"/>
    <property type="match status" value="1"/>
</dbReference>
<dbReference type="Pfam" id="PF13720">
    <property type="entry name" value="Acetyltransf_11"/>
    <property type="match status" value="1"/>
</dbReference>
<dbReference type="InterPro" id="IPR037157">
    <property type="entry name" value="Acetyltransf_C_sf"/>
</dbReference>
<dbReference type="GO" id="GO:0008780">
    <property type="term" value="F:acyl-[acyl-carrier-protein]-UDP-N-acetylglucosamine O-acyltransferase activity"/>
    <property type="evidence" value="ECO:0007669"/>
    <property type="project" value="UniProtKB-EC"/>
</dbReference>